<proteinExistence type="predicted"/>
<dbReference type="HOGENOM" id="CLU_2379454_0_0_2"/>
<evidence type="ECO:0000313" key="1">
    <source>
        <dbReference type="EMBL" id="ADC46481.1"/>
    </source>
</evidence>
<dbReference type="Proteomes" id="UP000008680">
    <property type="component" value="Chromosome"/>
</dbReference>
<dbReference type="RefSeq" id="WP_012955432.1">
    <property type="nucleotide sequence ID" value="NC_013790.1"/>
</dbReference>
<protein>
    <submittedName>
        <fullName evidence="1">Uncharacterized protein</fullName>
    </submittedName>
</protein>
<dbReference type="OrthoDB" id="78351at2157"/>
<gene>
    <name evidence="1" type="ordered locus">mru_0630</name>
</gene>
<dbReference type="AlphaFoldDB" id="D3E1S0"/>
<reference evidence="1 2" key="1">
    <citation type="journal article" date="2010" name="PLoS ONE">
        <title>The genome sequence of the rumen methanogen Methanobrevibacter ruminantium reveals new possibilities for controlling ruminant methane emissions.</title>
        <authorList>
            <person name="Leahy S.C."/>
            <person name="Kelly W.J."/>
            <person name="Altermann E."/>
            <person name="Ronimus R.S."/>
            <person name="Yeoman C.J."/>
            <person name="Pacheco D.M."/>
            <person name="Li D."/>
            <person name="Kong Z."/>
            <person name="McTavish S."/>
            <person name="Sang C."/>
            <person name="Lambie S.C."/>
            <person name="Janssen P.H."/>
            <person name="Dey D."/>
            <person name="Attwood G.T."/>
        </authorList>
    </citation>
    <scope>NUCLEOTIDE SEQUENCE [LARGE SCALE GENOMIC DNA]</scope>
    <source>
        <strain evidence="2">ATCC 35063 / DSM 1093 / JCM 13430 / OCM 146 / M1</strain>
    </source>
</reference>
<organism evidence="1 2">
    <name type="scientific">Methanobrevibacter ruminantium (strain ATCC 35063 / DSM 1093 / JCM 13430 / OCM 146 / M1)</name>
    <name type="common">Methanobacterium ruminantium</name>
    <dbReference type="NCBI Taxonomy" id="634498"/>
    <lineage>
        <taxon>Archaea</taxon>
        <taxon>Methanobacteriati</taxon>
        <taxon>Methanobacteriota</taxon>
        <taxon>Methanomada group</taxon>
        <taxon>Methanobacteria</taxon>
        <taxon>Methanobacteriales</taxon>
        <taxon>Methanobacteriaceae</taxon>
        <taxon>Methanobrevibacter</taxon>
    </lineage>
</organism>
<dbReference type="KEGG" id="mru:mru_0630"/>
<dbReference type="PATRIC" id="fig|634498.28.peg.632"/>
<sequence length="94" mass="10921">MTKMEIELNDEQLEKVKILESHDISVGDAIDMLFEARDRVISIIDDIDEKDLEDDTPNTEEAKAEQTQLTVKTYDIAIEDYKSHISWANDFFKL</sequence>
<dbReference type="EMBL" id="CP001719">
    <property type="protein sequence ID" value="ADC46481.1"/>
    <property type="molecule type" value="Genomic_DNA"/>
</dbReference>
<accession>D3E1S0</accession>
<dbReference type="GeneID" id="8770277"/>
<evidence type="ECO:0000313" key="2">
    <source>
        <dbReference type="Proteomes" id="UP000008680"/>
    </source>
</evidence>
<name>D3E1S0_METRM</name>
<keyword evidence="2" id="KW-1185">Reference proteome</keyword>